<dbReference type="AlphaFoldDB" id="A0A6M3IN00"/>
<accession>A0A6M3IN00</accession>
<sequence>MDDFKIEHITDDELINLWPLIQQIPLADMLHSELLARCLLRQYTVKKGTLDEQTIGFGIYYISARVCTMVALYAPKHVQRLASAFFTYFRGMGIERMRAYTVHDDKIMRNVLEAGFKKAYVMMEKEL</sequence>
<evidence type="ECO:0000313" key="1">
    <source>
        <dbReference type="EMBL" id="QJA58665.1"/>
    </source>
</evidence>
<dbReference type="EMBL" id="MT141334">
    <property type="protein sequence ID" value="QJA58665.1"/>
    <property type="molecule type" value="Genomic_DNA"/>
</dbReference>
<gene>
    <name evidence="2" type="ORF">MM415A00499_0021</name>
    <name evidence="1" type="ORF">MM415B01425_0010</name>
</gene>
<proteinExistence type="predicted"/>
<organism evidence="1">
    <name type="scientific">viral metagenome</name>
    <dbReference type="NCBI Taxonomy" id="1070528"/>
    <lineage>
        <taxon>unclassified sequences</taxon>
        <taxon>metagenomes</taxon>
        <taxon>organismal metagenomes</taxon>
    </lineage>
</organism>
<dbReference type="EMBL" id="MT142468">
    <property type="protein sequence ID" value="QJA81746.1"/>
    <property type="molecule type" value="Genomic_DNA"/>
</dbReference>
<name>A0A6M3IN00_9ZZZZ</name>
<protein>
    <submittedName>
        <fullName evidence="1">Uncharacterized protein</fullName>
    </submittedName>
</protein>
<evidence type="ECO:0000313" key="2">
    <source>
        <dbReference type="EMBL" id="QJA81746.1"/>
    </source>
</evidence>
<reference evidence="1" key="1">
    <citation type="submission" date="2020-03" db="EMBL/GenBank/DDBJ databases">
        <title>The deep terrestrial virosphere.</title>
        <authorList>
            <person name="Holmfeldt K."/>
            <person name="Nilsson E."/>
            <person name="Simone D."/>
            <person name="Lopez-Fernandez M."/>
            <person name="Wu X."/>
            <person name="de Brujin I."/>
            <person name="Lundin D."/>
            <person name="Andersson A."/>
            <person name="Bertilsson S."/>
            <person name="Dopson M."/>
        </authorList>
    </citation>
    <scope>NUCLEOTIDE SEQUENCE</scope>
    <source>
        <strain evidence="2">MM415A00499</strain>
        <strain evidence="1">MM415B01425</strain>
    </source>
</reference>